<dbReference type="EMBL" id="KN830627">
    <property type="protein sequence ID" value="KIK72615.1"/>
    <property type="molecule type" value="Genomic_DNA"/>
</dbReference>
<accession>A0A0D0D6S1</accession>
<evidence type="ECO:0000256" key="1">
    <source>
        <dbReference type="SAM" id="MobiDB-lite"/>
    </source>
</evidence>
<evidence type="ECO:0000313" key="3">
    <source>
        <dbReference type="Proteomes" id="UP000054538"/>
    </source>
</evidence>
<sequence>MPGRRKIINSVPCKPTSSTRKNSLKRQDRDLFYKFMQTTTRAGRAKFACQKREPLNSSPASGSPSPASSSKQLKSFHDSENPPDQSDFNGLVWDFQVESEIPKQKTKVWQPLNGPTSPWLDNWDSHSVVIDPE</sequence>
<name>A0A0D0D6S1_9AGAM</name>
<feature type="compositionally biased region" description="Low complexity" evidence="1">
    <location>
        <begin position="57"/>
        <end position="70"/>
    </location>
</feature>
<dbReference type="Proteomes" id="UP000054538">
    <property type="component" value="Unassembled WGS sequence"/>
</dbReference>
<reference evidence="3" key="2">
    <citation type="submission" date="2015-01" db="EMBL/GenBank/DDBJ databases">
        <title>Evolutionary Origins and Diversification of the Mycorrhizal Mutualists.</title>
        <authorList>
            <consortium name="DOE Joint Genome Institute"/>
            <consortium name="Mycorrhizal Genomics Consortium"/>
            <person name="Kohler A."/>
            <person name="Kuo A."/>
            <person name="Nagy L.G."/>
            <person name="Floudas D."/>
            <person name="Copeland A."/>
            <person name="Barry K.W."/>
            <person name="Cichocki N."/>
            <person name="Veneault-Fourrey C."/>
            <person name="LaButti K."/>
            <person name="Lindquist E.A."/>
            <person name="Lipzen A."/>
            <person name="Lundell T."/>
            <person name="Morin E."/>
            <person name="Murat C."/>
            <person name="Riley R."/>
            <person name="Ohm R."/>
            <person name="Sun H."/>
            <person name="Tunlid A."/>
            <person name="Henrissat B."/>
            <person name="Grigoriev I.V."/>
            <person name="Hibbett D.S."/>
            <person name="Martin F."/>
        </authorList>
    </citation>
    <scope>NUCLEOTIDE SEQUENCE [LARGE SCALE GENOMIC DNA]</scope>
    <source>
        <strain evidence="3">Ve08.2h10</strain>
    </source>
</reference>
<reference evidence="2 3" key="1">
    <citation type="submission" date="2014-04" db="EMBL/GenBank/DDBJ databases">
        <authorList>
            <consortium name="DOE Joint Genome Institute"/>
            <person name="Kuo A."/>
            <person name="Kohler A."/>
            <person name="Jargeat P."/>
            <person name="Nagy L.G."/>
            <person name="Floudas D."/>
            <person name="Copeland A."/>
            <person name="Barry K.W."/>
            <person name="Cichocki N."/>
            <person name="Veneault-Fourrey C."/>
            <person name="LaButti K."/>
            <person name="Lindquist E.A."/>
            <person name="Lipzen A."/>
            <person name="Lundell T."/>
            <person name="Morin E."/>
            <person name="Murat C."/>
            <person name="Sun H."/>
            <person name="Tunlid A."/>
            <person name="Henrissat B."/>
            <person name="Grigoriev I.V."/>
            <person name="Hibbett D.S."/>
            <person name="Martin F."/>
            <person name="Nordberg H.P."/>
            <person name="Cantor M.N."/>
            <person name="Hua S.X."/>
        </authorList>
    </citation>
    <scope>NUCLEOTIDE SEQUENCE [LARGE SCALE GENOMIC DNA]</scope>
    <source>
        <strain evidence="2 3">Ve08.2h10</strain>
    </source>
</reference>
<feature type="region of interest" description="Disordered" evidence="1">
    <location>
        <begin position="42"/>
        <end position="91"/>
    </location>
</feature>
<dbReference type="HOGENOM" id="CLU_1971267_0_0_1"/>
<gene>
    <name evidence="2" type="ORF">PAXRUDRAFT_21778</name>
</gene>
<feature type="region of interest" description="Disordered" evidence="1">
    <location>
        <begin position="106"/>
        <end position="133"/>
    </location>
</feature>
<dbReference type="AlphaFoldDB" id="A0A0D0D6S1"/>
<feature type="region of interest" description="Disordered" evidence="1">
    <location>
        <begin position="1"/>
        <end position="26"/>
    </location>
</feature>
<organism evidence="2 3">
    <name type="scientific">Paxillus rubicundulus Ve08.2h10</name>
    <dbReference type="NCBI Taxonomy" id="930991"/>
    <lineage>
        <taxon>Eukaryota</taxon>
        <taxon>Fungi</taxon>
        <taxon>Dikarya</taxon>
        <taxon>Basidiomycota</taxon>
        <taxon>Agaricomycotina</taxon>
        <taxon>Agaricomycetes</taxon>
        <taxon>Agaricomycetidae</taxon>
        <taxon>Boletales</taxon>
        <taxon>Paxilineae</taxon>
        <taxon>Paxillaceae</taxon>
        <taxon>Paxillus</taxon>
    </lineage>
</organism>
<proteinExistence type="predicted"/>
<dbReference type="InParanoid" id="A0A0D0D6S1"/>
<protein>
    <submittedName>
        <fullName evidence="2">Uncharacterized protein</fullName>
    </submittedName>
</protein>
<evidence type="ECO:0000313" key="2">
    <source>
        <dbReference type="EMBL" id="KIK72615.1"/>
    </source>
</evidence>
<keyword evidence="3" id="KW-1185">Reference proteome</keyword>